<evidence type="ECO:0000313" key="1">
    <source>
        <dbReference type="EMBL" id="KAF6212630.1"/>
    </source>
</evidence>
<dbReference type="Gene3D" id="3.40.50.300">
    <property type="entry name" value="P-loop containing nucleotide triphosphate hydrolases"/>
    <property type="match status" value="1"/>
</dbReference>
<keyword evidence="2" id="KW-1185">Reference proteome</keyword>
<dbReference type="Proteomes" id="UP000466442">
    <property type="component" value="Unassembled WGS sequence"/>
</dbReference>
<dbReference type="AlphaFoldDB" id="A0A6A4K1S0"/>
<evidence type="ECO:0000313" key="2">
    <source>
        <dbReference type="Proteomes" id="UP000466442"/>
    </source>
</evidence>
<proteinExistence type="predicted"/>
<accession>A0A6A4K1S0</accession>
<organism evidence="1 2">
    <name type="scientific">Apolygus lucorum</name>
    <name type="common">Small green plant bug</name>
    <name type="synonym">Lygocoris lucorum</name>
    <dbReference type="NCBI Taxonomy" id="248454"/>
    <lineage>
        <taxon>Eukaryota</taxon>
        <taxon>Metazoa</taxon>
        <taxon>Ecdysozoa</taxon>
        <taxon>Arthropoda</taxon>
        <taxon>Hexapoda</taxon>
        <taxon>Insecta</taxon>
        <taxon>Pterygota</taxon>
        <taxon>Neoptera</taxon>
        <taxon>Paraneoptera</taxon>
        <taxon>Hemiptera</taxon>
        <taxon>Heteroptera</taxon>
        <taxon>Panheteroptera</taxon>
        <taxon>Cimicomorpha</taxon>
        <taxon>Miridae</taxon>
        <taxon>Mirini</taxon>
        <taxon>Apolygus</taxon>
    </lineage>
</organism>
<sequence>MSTQNCRRTLRDDQKRIKNVVKNLQRKPRLRLKTLLRLLTGEIDLNDGTASIYGKVSLCTKKAWLFPRASMKQNIQSNLFYNSQKFQRVLNICNLSQDLQYLPKGENTIDEESVALEIDTKSSPH</sequence>
<dbReference type="OrthoDB" id="6500128at2759"/>
<dbReference type="EMBL" id="WIXP02000004">
    <property type="protein sequence ID" value="KAF6212630.1"/>
    <property type="molecule type" value="Genomic_DNA"/>
</dbReference>
<comment type="caution">
    <text evidence="1">The sequence shown here is derived from an EMBL/GenBank/DDBJ whole genome shotgun (WGS) entry which is preliminary data.</text>
</comment>
<reference evidence="1" key="1">
    <citation type="journal article" date="2021" name="Mol. Ecol. Resour.">
        <title>Apolygus lucorum genome provides insights into omnivorousness and mesophyll feeding.</title>
        <authorList>
            <person name="Liu Y."/>
            <person name="Liu H."/>
            <person name="Wang H."/>
            <person name="Huang T."/>
            <person name="Liu B."/>
            <person name="Yang B."/>
            <person name="Yin L."/>
            <person name="Li B."/>
            <person name="Zhang Y."/>
            <person name="Zhang S."/>
            <person name="Jiang F."/>
            <person name="Zhang X."/>
            <person name="Ren Y."/>
            <person name="Wang B."/>
            <person name="Wang S."/>
            <person name="Lu Y."/>
            <person name="Wu K."/>
            <person name="Fan W."/>
            <person name="Wang G."/>
        </authorList>
    </citation>
    <scope>NUCLEOTIDE SEQUENCE</scope>
    <source>
        <strain evidence="1">12Hb</strain>
    </source>
</reference>
<name>A0A6A4K1S0_APOLU</name>
<dbReference type="InterPro" id="IPR027417">
    <property type="entry name" value="P-loop_NTPase"/>
</dbReference>
<protein>
    <submittedName>
        <fullName evidence="1">Uncharacterized protein</fullName>
    </submittedName>
</protein>
<gene>
    <name evidence="1" type="ORF">GE061_013156</name>
</gene>